<dbReference type="Pfam" id="PF03413">
    <property type="entry name" value="PepSY"/>
    <property type="match status" value="1"/>
</dbReference>
<feature type="region of interest" description="Disordered" evidence="1">
    <location>
        <begin position="1"/>
        <end position="25"/>
    </location>
</feature>
<dbReference type="InterPro" id="IPR025711">
    <property type="entry name" value="PepSY"/>
</dbReference>
<accession>A0A921KIQ7</accession>
<reference evidence="3" key="2">
    <citation type="submission" date="2021-09" db="EMBL/GenBank/DDBJ databases">
        <authorList>
            <person name="Gilroy R."/>
        </authorList>
    </citation>
    <scope>NUCLEOTIDE SEQUENCE</scope>
    <source>
        <strain evidence="3">CHK193-16274</strain>
    </source>
</reference>
<name>A0A921KIQ7_9FIRM</name>
<feature type="non-terminal residue" evidence="3">
    <location>
        <position position="1"/>
    </location>
</feature>
<dbReference type="Gene3D" id="3.10.450.40">
    <property type="match status" value="1"/>
</dbReference>
<proteinExistence type="predicted"/>
<gene>
    <name evidence="3" type="ORF">K8V91_06320</name>
</gene>
<evidence type="ECO:0000259" key="2">
    <source>
        <dbReference type="Pfam" id="PF03413"/>
    </source>
</evidence>
<organism evidence="3 4">
    <name type="scientific">Thomasclavelia spiroformis</name>
    <dbReference type="NCBI Taxonomy" id="29348"/>
    <lineage>
        <taxon>Bacteria</taxon>
        <taxon>Bacillati</taxon>
        <taxon>Bacillota</taxon>
        <taxon>Erysipelotrichia</taxon>
        <taxon>Erysipelotrichales</taxon>
        <taxon>Coprobacillaceae</taxon>
        <taxon>Thomasclavelia</taxon>
    </lineage>
</organism>
<comment type="caution">
    <text evidence="3">The sequence shown here is derived from an EMBL/GenBank/DDBJ whole genome shotgun (WGS) entry which is preliminary data.</text>
</comment>
<reference evidence="3" key="1">
    <citation type="journal article" date="2021" name="PeerJ">
        <title>Extensive microbial diversity within the chicken gut microbiome revealed by metagenomics and culture.</title>
        <authorList>
            <person name="Gilroy R."/>
            <person name="Ravi A."/>
            <person name="Getino M."/>
            <person name="Pursley I."/>
            <person name="Horton D.L."/>
            <person name="Alikhan N.F."/>
            <person name="Baker D."/>
            <person name="Gharbi K."/>
            <person name="Hall N."/>
            <person name="Watson M."/>
            <person name="Adriaenssens E.M."/>
            <person name="Foster-Nyarko E."/>
            <person name="Jarju S."/>
            <person name="Secka A."/>
            <person name="Antonio M."/>
            <person name="Oren A."/>
            <person name="Chaudhuri R.R."/>
            <person name="La Ragione R."/>
            <person name="Hildebrand F."/>
            <person name="Pallen M.J."/>
        </authorList>
    </citation>
    <scope>NUCLEOTIDE SEQUENCE</scope>
    <source>
        <strain evidence="3">CHK193-16274</strain>
    </source>
</reference>
<evidence type="ECO:0000256" key="1">
    <source>
        <dbReference type="SAM" id="MobiDB-lite"/>
    </source>
</evidence>
<evidence type="ECO:0000313" key="4">
    <source>
        <dbReference type="Proteomes" id="UP000749320"/>
    </source>
</evidence>
<protein>
    <submittedName>
        <fullName evidence="3">PepSY domain-containing protein</fullName>
    </submittedName>
</protein>
<feature type="domain" description="PepSY" evidence="2">
    <location>
        <begin position="29"/>
        <end position="88"/>
    </location>
</feature>
<feature type="compositionally biased region" description="Low complexity" evidence="1">
    <location>
        <begin position="9"/>
        <end position="25"/>
    </location>
</feature>
<evidence type="ECO:0000313" key="3">
    <source>
        <dbReference type="EMBL" id="HJF40523.1"/>
    </source>
</evidence>
<dbReference type="Proteomes" id="UP000749320">
    <property type="component" value="Unassembled WGS sequence"/>
</dbReference>
<dbReference type="EMBL" id="DYWV01000214">
    <property type="protein sequence ID" value="HJF40523.1"/>
    <property type="molecule type" value="Genomic_DNA"/>
</dbReference>
<sequence>IDEDYVPSTTDTNNQTTNNQTTNNQTTIISNEEAQKIAMDRVGNNGYLVKCELDSDDNRQVYEIEIKNGTIEYNIDVDAVSGEIVKYEEDQD</sequence>
<dbReference type="AlphaFoldDB" id="A0A921KIQ7"/>